<dbReference type="PRINTS" id="PR00380">
    <property type="entry name" value="KINESINHEAVY"/>
</dbReference>
<comment type="similarity">
    <text evidence="5 6">Belongs to the TRAFAC class myosin-kinesin ATPase superfamily. Kinesin family.</text>
</comment>
<reference evidence="10" key="2">
    <citation type="journal article" date="2022" name="Microb. Genom.">
        <title>A chromosome-scale genome assembly of the tomato pathogen Cladosporium fulvum reveals a compartmentalized genome architecture and the presence of a dispensable chromosome.</title>
        <authorList>
            <person name="Zaccaron A.Z."/>
            <person name="Chen L.H."/>
            <person name="Samaras A."/>
            <person name="Stergiopoulos I."/>
        </authorList>
    </citation>
    <scope>NUCLEOTIDE SEQUENCE</scope>
    <source>
        <strain evidence="10">Race5_Kim</strain>
    </source>
</reference>
<dbReference type="OMA" id="NRHPQKA"/>
<feature type="compositionally biased region" description="Basic residues" evidence="8">
    <location>
        <begin position="714"/>
        <end position="725"/>
    </location>
</feature>
<keyword evidence="1 6" id="KW-0493">Microtubule</keyword>
<gene>
    <name evidence="10" type="ORF">CLAFUR5_10319</name>
</gene>
<reference evidence="10" key="1">
    <citation type="submission" date="2021-12" db="EMBL/GenBank/DDBJ databases">
        <authorList>
            <person name="Zaccaron A."/>
            <person name="Stergiopoulos I."/>
        </authorList>
    </citation>
    <scope>NUCLEOTIDE SEQUENCE</scope>
    <source>
        <strain evidence="10">Race5_Kim</strain>
    </source>
</reference>
<dbReference type="AlphaFoldDB" id="A0A9Q8PBX2"/>
<proteinExistence type="inferred from homology"/>
<dbReference type="GO" id="GO:0005634">
    <property type="term" value="C:nucleus"/>
    <property type="evidence" value="ECO:0007669"/>
    <property type="project" value="TreeGrafter"/>
</dbReference>
<dbReference type="GO" id="GO:0005871">
    <property type="term" value="C:kinesin complex"/>
    <property type="evidence" value="ECO:0007669"/>
    <property type="project" value="TreeGrafter"/>
</dbReference>
<dbReference type="GO" id="GO:0003777">
    <property type="term" value="F:microtubule motor activity"/>
    <property type="evidence" value="ECO:0007669"/>
    <property type="project" value="InterPro"/>
</dbReference>
<dbReference type="EMBL" id="CP090169">
    <property type="protein sequence ID" value="UJO19694.1"/>
    <property type="molecule type" value="Genomic_DNA"/>
</dbReference>
<evidence type="ECO:0000313" key="11">
    <source>
        <dbReference type="Proteomes" id="UP000756132"/>
    </source>
</evidence>
<dbReference type="GeneID" id="71990197"/>
<dbReference type="OrthoDB" id="123929at2759"/>
<evidence type="ECO:0000256" key="6">
    <source>
        <dbReference type="RuleBase" id="RU000394"/>
    </source>
</evidence>
<keyword evidence="2 5" id="KW-0547">Nucleotide-binding</keyword>
<evidence type="ECO:0000259" key="9">
    <source>
        <dbReference type="PROSITE" id="PS50067"/>
    </source>
</evidence>
<keyword evidence="3 5" id="KW-0067">ATP-binding</keyword>
<dbReference type="FunFam" id="3.40.850.10:FF:000091">
    <property type="entry name" value="Kinesin family protein"/>
    <property type="match status" value="1"/>
</dbReference>
<keyword evidence="4 5" id="KW-0505">Motor protein</keyword>
<evidence type="ECO:0000256" key="5">
    <source>
        <dbReference type="PROSITE-ProRule" id="PRU00283"/>
    </source>
</evidence>
<dbReference type="PANTHER" id="PTHR24115:SF1008">
    <property type="entry name" value="KINESIN-LIKE PROTEIN SUBITO"/>
    <property type="match status" value="1"/>
</dbReference>
<evidence type="ECO:0000256" key="3">
    <source>
        <dbReference type="ARBA" id="ARBA00022840"/>
    </source>
</evidence>
<dbReference type="InterPro" id="IPR027640">
    <property type="entry name" value="Kinesin-like_fam"/>
</dbReference>
<feature type="binding site" evidence="5">
    <location>
        <begin position="103"/>
        <end position="110"/>
    </location>
    <ligand>
        <name>ATP</name>
        <dbReference type="ChEBI" id="CHEBI:30616"/>
    </ligand>
</feature>
<organism evidence="10 11">
    <name type="scientific">Passalora fulva</name>
    <name type="common">Tomato leaf mold</name>
    <name type="synonym">Cladosporium fulvum</name>
    <dbReference type="NCBI Taxonomy" id="5499"/>
    <lineage>
        <taxon>Eukaryota</taxon>
        <taxon>Fungi</taxon>
        <taxon>Dikarya</taxon>
        <taxon>Ascomycota</taxon>
        <taxon>Pezizomycotina</taxon>
        <taxon>Dothideomycetes</taxon>
        <taxon>Dothideomycetidae</taxon>
        <taxon>Mycosphaerellales</taxon>
        <taxon>Mycosphaerellaceae</taxon>
        <taxon>Fulvia</taxon>
    </lineage>
</organism>
<dbReference type="GO" id="GO:0008017">
    <property type="term" value="F:microtubule binding"/>
    <property type="evidence" value="ECO:0007669"/>
    <property type="project" value="InterPro"/>
</dbReference>
<name>A0A9Q8PBX2_PASFU</name>
<protein>
    <recommendedName>
        <fullName evidence="6">Kinesin-like protein</fullName>
    </recommendedName>
</protein>
<keyword evidence="7" id="KW-0175">Coiled coil</keyword>
<evidence type="ECO:0000256" key="1">
    <source>
        <dbReference type="ARBA" id="ARBA00022701"/>
    </source>
</evidence>
<accession>A0A9Q8PBX2</accession>
<dbReference type="Pfam" id="PF00225">
    <property type="entry name" value="Kinesin"/>
    <property type="match status" value="1"/>
</dbReference>
<dbReference type="PROSITE" id="PS50067">
    <property type="entry name" value="KINESIN_MOTOR_2"/>
    <property type="match status" value="1"/>
</dbReference>
<dbReference type="GO" id="GO:0016887">
    <property type="term" value="F:ATP hydrolysis activity"/>
    <property type="evidence" value="ECO:0007669"/>
    <property type="project" value="TreeGrafter"/>
</dbReference>
<dbReference type="RefSeq" id="XP_047764060.1">
    <property type="nucleotide sequence ID" value="XM_047909467.1"/>
</dbReference>
<feature type="domain" description="Kinesin motor" evidence="9">
    <location>
        <begin position="10"/>
        <end position="517"/>
    </location>
</feature>
<dbReference type="SUPFAM" id="SSF52540">
    <property type="entry name" value="P-loop containing nucleoside triphosphate hydrolases"/>
    <property type="match status" value="1"/>
</dbReference>
<dbReference type="InterPro" id="IPR027417">
    <property type="entry name" value="P-loop_NTPase"/>
</dbReference>
<dbReference type="PANTHER" id="PTHR24115">
    <property type="entry name" value="KINESIN-RELATED"/>
    <property type="match status" value="1"/>
</dbReference>
<feature type="region of interest" description="Disordered" evidence="8">
    <location>
        <begin position="705"/>
        <end position="725"/>
    </location>
</feature>
<evidence type="ECO:0000256" key="7">
    <source>
        <dbReference type="SAM" id="Coils"/>
    </source>
</evidence>
<dbReference type="KEGG" id="ffu:CLAFUR5_10319"/>
<feature type="coiled-coil region" evidence="7">
    <location>
        <begin position="550"/>
        <end position="580"/>
    </location>
</feature>
<dbReference type="Proteomes" id="UP000756132">
    <property type="component" value="Chromosome 7"/>
</dbReference>
<evidence type="ECO:0000256" key="4">
    <source>
        <dbReference type="ARBA" id="ARBA00023175"/>
    </source>
</evidence>
<dbReference type="InterPro" id="IPR036961">
    <property type="entry name" value="Kinesin_motor_dom_sf"/>
</dbReference>
<dbReference type="GO" id="GO:0007018">
    <property type="term" value="P:microtubule-based movement"/>
    <property type="evidence" value="ECO:0007669"/>
    <property type="project" value="InterPro"/>
</dbReference>
<evidence type="ECO:0000256" key="8">
    <source>
        <dbReference type="SAM" id="MobiDB-lite"/>
    </source>
</evidence>
<dbReference type="InterPro" id="IPR019821">
    <property type="entry name" value="Kinesin_motor_CS"/>
</dbReference>
<dbReference type="GO" id="GO:0005874">
    <property type="term" value="C:microtubule"/>
    <property type="evidence" value="ECO:0007669"/>
    <property type="project" value="UniProtKB-KW"/>
</dbReference>
<dbReference type="SMART" id="SM00129">
    <property type="entry name" value="KISc"/>
    <property type="match status" value="1"/>
</dbReference>
<keyword evidence="11" id="KW-1185">Reference proteome</keyword>
<dbReference type="GO" id="GO:0005524">
    <property type="term" value="F:ATP binding"/>
    <property type="evidence" value="ECO:0007669"/>
    <property type="project" value="UniProtKB-UniRule"/>
</dbReference>
<dbReference type="PROSITE" id="PS00411">
    <property type="entry name" value="KINESIN_MOTOR_1"/>
    <property type="match status" value="1"/>
</dbReference>
<sequence>MEHNQPSTALFDVFLRLRPGQADRERFLDVEETLSAAPTHITIKPPAKDTRKRAVERFAFTRVFEENAGQRDVLESTGAVRLVEGVLGAPGSEGRDALLATLGVTGSGKSHTILGSKTQRGLTQLTLDVLFQHTEPYLANVDASEAVYSSLCSADVSESQLLPATTYLDNLYGNGDTTRMSRATTPALVRHETPILPGAFPSSKEPITVYDRLYPVLPDHPSLAPSPTKSSSINPISRFAHVTRSLAKLTQSFHQDTSFLSAAATSKRYTPRVSTLPQSPSVQDIQIDIDEDAEYAIVISMYEVYNDRIFDLLTATVMAGKSPAKRRALLFKSTESSPDRKVVAGLKKVVCSSLEEALLVLETGLQERRVAGTGSNAVSSRSHGFFCLDVKKRHRGRGVPGPWTSSTMTIVDLAGSERARTAKTAGATLAEAGKINESLMYLGQCMQMQSDNAHTTNPHLVPYRQCKLTELLFSNSFNQGLHHKPPQKAIMIVTADPLGDFNATSQILRYSALAREVTVPRIPSVTSTILAGTSAVPSSNSRPETPSAIVEELEATLAEVARLREELDITQLRLEEETQRRLEAEASWTTAEMRIDEVEAEIREEVWSEMESQLEHEKRRWRAARDEELDRQDEHLDRKLEIMARGIEVYEDEDKENEAPIGGEDFAESVMEGLSEKVGKMKVADGRVGELEDENAKLRDRLAMMEREKGLRSPSKKMRVLKTRK</sequence>
<dbReference type="Gene3D" id="3.40.850.10">
    <property type="entry name" value="Kinesin motor domain"/>
    <property type="match status" value="2"/>
</dbReference>
<evidence type="ECO:0000256" key="2">
    <source>
        <dbReference type="ARBA" id="ARBA00022741"/>
    </source>
</evidence>
<evidence type="ECO:0000313" key="10">
    <source>
        <dbReference type="EMBL" id="UJO19694.1"/>
    </source>
</evidence>
<dbReference type="InterPro" id="IPR001752">
    <property type="entry name" value="Kinesin_motor_dom"/>
</dbReference>